<name>A0A2N0YXD7_9BACI</name>
<dbReference type="Pfam" id="PF19700">
    <property type="entry name" value="DUF6198"/>
    <property type="match status" value="1"/>
</dbReference>
<dbReference type="AlphaFoldDB" id="A0A2N0YXD7"/>
<dbReference type="Proteomes" id="UP000233375">
    <property type="component" value="Unassembled WGS sequence"/>
</dbReference>
<dbReference type="PANTHER" id="PTHR40078">
    <property type="entry name" value="INTEGRAL MEMBRANE PROTEIN-RELATED"/>
    <property type="match status" value="1"/>
</dbReference>
<feature type="transmembrane region" description="Helical" evidence="1">
    <location>
        <begin position="107"/>
        <end position="131"/>
    </location>
</feature>
<dbReference type="EMBL" id="PISE01000054">
    <property type="protein sequence ID" value="PKG21909.1"/>
    <property type="molecule type" value="Genomic_DNA"/>
</dbReference>
<feature type="transmembrane region" description="Helical" evidence="1">
    <location>
        <begin position="152"/>
        <end position="173"/>
    </location>
</feature>
<evidence type="ECO:0000313" key="2">
    <source>
        <dbReference type="EMBL" id="PKG21909.1"/>
    </source>
</evidence>
<gene>
    <name evidence="2" type="ORF">CWS01_19995</name>
</gene>
<proteinExistence type="predicted"/>
<evidence type="ECO:0000313" key="3">
    <source>
        <dbReference type="Proteomes" id="UP000233375"/>
    </source>
</evidence>
<keyword evidence="1" id="KW-0472">Membrane</keyword>
<dbReference type="RefSeq" id="WP_101178970.1">
    <property type="nucleotide sequence ID" value="NZ_PISE01000054.1"/>
</dbReference>
<accession>A0A2N0YXD7</accession>
<feature type="transmembrane region" description="Helical" evidence="1">
    <location>
        <begin position="179"/>
        <end position="195"/>
    </location>
</feature>
<feature type="transmembrane region" description="Helical" evidence="1">
    <location>
        <begin position="80"/>
        <end position="101"/>
    </location>
</feature>
<dbReference type="PANTHER" id="PTHR40078:SF1">
    <property type="entry name" value="INTEGRAL MEMBRANE PROTEIN"/>
    <property type="match status" value="1"/>
</dbReference>
<feature type="transmembrane region" description="Helical" evidence="1">
    <location>
        <begin position="45"/>
        <end position="68"/>
    </location>
</feature>
<evidence type="ECO:0000256" key="1">
    <source>
        <dbReference type="SAM" id="Phobius"/>
    </source>
</evidence>
<reference evidence="2 3" key="1">
    <citation type="journal article" date="2003" name="Int. J. Syst. Evol. Microbiol.">
        <title>Bacillus nealsonii sp. nov., isolated from a spacecraft-assembly facility, whose spores are gamma-radiation resistant.</title>
        <authorList>
            <person name="Venkateswaran K."/>
            <person name="Kempf M."/>
            <person name="Chen F."/>
            <person name="Satomi M."/>
            <person name="Nicholson W."/>
            <person name="Kern R."/>
        </authorList>
    </citation>
    <scope>NUCLEOTIDE SEQUENCE [LARGE SCALE GENOMIC DNA]</scope>
    <source>
        <strain evidence="2 3">FO-92</strain>
    </source>
</reference>
<keyword evidence="1" id="KW-1133">Transmembrane helix</keyword>
<dbReference type="InterPro" id="IPR038750">
    <property type="entry name" value="YczE/YyaS-like"/>
</dbReference>
<sequence length="212" mass="23927">MRIFNGKLLCFISSITLNALGNSFMITANLGSAPWTAAGQNLASILPISLGVCIIFMNFCSFILSYMMKTKFTLATIIKSMALAFIFGLLLDFFEYIHHMVYIPENIWIRCLYLIIGINLIAVAITIYFQLGSLFLPFDYLLKAFERLTQNYTVGTIFCMSIPLVLSILIFIFQHQLSGLGLGTILFVFGMGFLIDHYNRWIVLHTITEAGK</sequence>
<comment type="caution">
    <text evidence="2">The sequence shown here is derived from an EMBL/GenBank/DDBJ whole genome shotgun (WGS) entry which is preliminary data.</text>
</comment>
<organism evidence="2 3">
    <name type="scientific">Niallia nealsonii</name>
    <dbReference type="NCBI Taxonomy" id="115979"/>
    <lineage>
        <taxon>Bacteria</taxon>
        <taxon>Bacillati</taxon>
        <taxon>Bacillota</taxon>
        <taxon>Bacilli</taxon>
        <taxon>Bacillales</taxon>
        <taxon>Bacillaceae</taxon>
        <taxon>Niallia</taxon>
    </lineage>
</organism>
<keyword evidence="1" id="KW-0812">Transmembrane</keyword>
<protein>
    <submittedName>
        <fullName evidence="2">Uncharacterized protein</fullName>
    </submittedName>
</protein>
<dbReference type="OrthoDB" id="2964383at2"/>
<keyword evidence="3" id="KW-1185">Reference proteome</keyword>